<sequence>MIVELFLGRTIELTFAGLANYVRDLFLYRSVSGPTRQQIEIVLREARLPSRFDGCIRAIFSFSLSDRCRIEEVLVRRPENDWIFLMSIDLTRESFADIGANSFPLVVGTLLRTALNLSSGMAVVRGVDVLRSATGQNRETDLFVSHARRDETDRGRGLEVVFDCSGGLGSTADLDLRHQIEQILDEALIDAGCGKVVGGSIGGGEMEVHVDASSVRLAKRTIVDTLKRNDLPLPKRIARVQ</sequence>
<dbReference type="EMBL" id="JACYTR010000009">
    <property type="protein sequence ID" value="MBD8525508.1"/>
    <property type="molecule type" value="Genomic_DNA"/>
</dbReference>
<accession>A0AAW3ZHM3</accession>
<dbReference type="Proteomes" id="UP000613768">
    <property type="component" value="Unassembled WGS sequence"/>
</dbReference>
<evidence type="ECO:0008006" key="3">
    <source>
        <dbReference type="Google" id="ProtNLM"/>
    </source>
</evidence>
<keyword evidence="2" id="KW-1185">Reference proteome</keyword>
<proteinExistence type="predicted"/>
<dbReference type="AlphaFoldDB" id="A0AAW3ZHM3"/>
<comment type="caution">
    <text evidence="1">The sequence shown here is derived from an EMBL/GenBank/DDBJ whole genome shotgun (WGS) entry which is preliminary data.</text>
</comment>
<name>A0AAW3ZHM3_9GAMM</name>
<gene>
    <name evidence="1" type="ORF">IFO71_07100</name>
</gene>
<organism evidence="1 2">
    <name type="scientific">Pseudomarimonas arenosa</name>
    <dbReference type="NCBI Taxonomy" id="2774145"/>
    <lineage>
        <taxon>Bacteria</taxon>
        <taxon>Pseudomonadati</taxon>
        <taxon>Pseudomonadota</taxon>
        <taxon>Gammaproteobacteria</taxon>
        <taxon>Lysobacterales</taxon>
        <taxon>Lysobacteraceae</taxon>
        <taxon>Pseudomarimonas</taxon>
    </lineage>
</organism>
<evidence type="ECO:0000313" key="1">
    <source>
        <dbReference type="EMBL" id="MBD8525508.1"/>
    </source>
</evidence>
<protein>
    <recommendedName>
        <fullName evidence="3">GGDEF domain-containing protein</fullName>
    </recommendedName>
</protein>
<reference evidence="1 2" key="1">
    <citation type="submission" date="2020-09" db="EMBL/GenBank/DDBJ databases">
        <title>Pseudoxanthomonas sp. CAU 1598 isolated from sand of Yaerae Beach.</title>
        <authorList>
            <person name="Kim W."/>
        </authorList>
    </citation>
    <scope>NUCLEOTIDE SEQUENCE [LARGE SCALE GENOMIC DNA]</scope>
    <source>
        <strain evidence="1 2">CAU 1598</strain>
    </source>
</reference>
<dbReference type="RefSeq" id="WP_192028844.1">
    <property type="nucleotide sequence ID" value="NZ_JACYTR010000009.1"/>
</dbReference>
<evidence type="ECO:0000313" key="2">
    <source>
        <dbReference type="Proteomes" id="UP000613768"/>
    </source>
</evidence>